<feature type="repeat" description="TPR" evidence="1">
    <location>
        <begin position="111"/>
        <end position="144"/>
    </location>
</feature>
<dbReference type="Proteomes" id="UP000187209">
    <property type="component" value="Unassembled WGS sequence"/>
</dbReference>
<gene>
    <name evidence="3" type="ORF">SteCoe_21786</name>
</gene>
<dbReference type="OrthoDB" id="323171at2759"/>
<reference evidence="3 4" key="1">
    <citation type="submission" date="2016-11" db="EMBL/GenBank/DDBJ databases">
        <title>The macronuclear genome of Stentor coeruleus: a giant cell with tiny introns.</title>
        <authorList>
            <person name="Slabodnick M."/>
            <person name="Ruby J.G."/>
            <person name="Reiff S.B."/>
            <person name="Swart E.C."/>
            <person name="Gosai S."/>
            <person name="Prabakaran S."/>
            <person name="Witkowska E."/>
            <person name="Larue G.E."/>
            <person name="Fisher S."/>
            <person name="Freeman R.M."/>
            <person name="Gunawardena J."/>
            <person name="Chu W."/>
            <person name="Stover N.A."/>
            <person name="Gregory B.D."/>
            <person name="Nowacki M."/>
            <person name="Derisi J."/>
            <person name="Roy S.W."/>
            <person name="Marshall W.F."/>
            <person name="Sood P."/>
        </authorList>
    </citation>
    <scope>NUCLEOTIDE SEQUENCE [LARGE SCALE GENOMIC DNA]</scope>
    <source>
        <strain evidence="3">WM001</strain>
    </source>
</reference>
<keyword evidence="2" id="KW-0812">Transmembrane</keyword>
<evidence type="ECO:0000256" key="2">
    <source>
        <dbReference type="SAM" id="Phobius"/>
    </source>
</evidence>
<dbReference type="PROSITE" id="PS50005">
    <property type="entry name" value="TPR"/>
    <property type="match status" value="1"/>
</dbReference>
<keyword evidence="2" id="KW-1133">Transmembrane helix</keyword>
<dbReference type="AlphaFoldDB" id="A0A1R2BNK7"/>
<sequence length="375" mass="44139">MPNRFTFLKPSLHSHNLPVYLCNTLAHPLQLKKLRSMGIMEKLAPFDDFKKEANRLYHLEDYEKALDCYEHAYGIYKYLETKNKDNYEDVEIIISQGKNKEENSYRDLALISVLKAMSLSFGHLRNYSEACEAISEALELKPSDPKLLVLRSKFILSNLKEQNIQLALNDIEKAIENDQSYSNLQIKFQEIICQRKKMHEEILADLASSYTKCHWGYELEFNNEKELEHKIIEKMEEKYYEMIHFYLENNKSGNLVRIREEMKSLQMILYKMDFAYEVDENNPGLLAMIKEKSQNEEEGKINVAALEAVKRTYVSLIFNEGKFNEQLLAYCMEKCTEEEKRKQKMQDSKEKGTWTYMKASILVLVVAIVLYNLFL</sequence>
<dbReference type="InterPro" id="IPR011990">
    <property type="entry name" value="TPR-like_helical_dom_sf"/>
</dbReference>
<dbReference type="EMBL" id="MPUH01000523">
    <property type="protein sequence ID" value="OMJ78413.1"/>
    <property type="molecule type" value="Genomic_DNA"/>
</dbReference>
<feature type="transmembrane region" description="Helical" evidence="2">
    <location>
        <begin position="354"/>
        <end position="374"/>
    </location>
</feature>
<evidence type="ECO:0000256" key="1">
    <source>
        <dbReference type="PROSITE-ProRule" id="PRU00339"/>
    </source>
</evidence>
<keyword evidence="1" id="KW-0802">TPR repeat</keyword>
<dbReference type="InterPro" id="IPR019734">
    <property type="entry name" value="TPR_rpt"/>
</dbReference>
<keyword evidence="4" id="KW-1185">Reference proteome</keyword>
<dbReference type="Gene3D" id="1.25.40.10">
    <property type="entry name" value="Tetratricopeptide repeat domain"/>
    <property type="match status" value="1"/>
</dbReference>
<proteinExistence type="predicted"/>
<dbReference type="SUPFAM" id="SSF48452">
    <property type="entry name" value="TPR-like"/>
    <property type="match status" value="1"/>
</dbReference>
<evidence type="ECO:0000313" key="3">
    <source>
        <dbReference type="EMBL" id="OMJ78413.1"/>
    </source>
</evidence>
<organism evidence="3 4">
    <name type="scientific">Stentor coeruleus</name>
    <dbReference type="NCBI Taxonomy" id="5963"/>
    <lineage>
        <taxon>Eukaryota</taxon>
        <taxon>Sar</taxon>
        <taxon>Alveolata</taxon>
        <taxon>Ciliophora</taxon>
        <taxon>Postciliodesmatophora</taxon>
        <taxon>Heterotrichea</taxon>
        <taxon>Heterotrichida</taxon>
        <taxon>Stentoridae</taxon>
        <taxon>Stentor</taxon>
    </lineage>
</organism>
<name>A0A1R2BNK7_9CILI</name>
<evidence type="ECO:0000313" key="4">
    <source>
        <dbReference type="Proteomes" id="UP000187209"/>
    </source>
</evidence>
<protein>
    <submittedName>
        <fullName evidence="3">Uncharacterized protein</fullName>
    </submittedName>
</protein>
<keyword evidence="2" id="KW-0472">Membrane</keyword>
<comment type="caution">
    <text evidence="3">The sequence shown here is derived from an EMBL/GenBank/DDBJ whole genome shotgun (WGS) entry which is preliminary data.</text>
</comment>
<accession>A0A1R2BNK7</accession>